<evidence type="ECO:0008006" key="4">
    <source>
        <dbReference type="Google" id="ProtNLM"/>
    </source>
</evidence>
<feature type="compositionally biased region" description="Polar residues" evidence="1">
    <location>
        <begin position="107"/>
        <end position="123"/>
    </location>
</feature>
<dbReference type="AlphaFoldDB" id="C4F8E9"/>
<accession>C4F8E9</accession>
<gene>
    <name evidence="2" type="ORF">COLINT_02320</name>
</gene>
<evidence type="ECO:0000313" key="3">
    <source>
        <dbReference type="Proteomes" id="UP000003295"/>
    </source>
</evidence>
<evidence type="ECO:0000256" key="1">
    <source>
        <dbReference type="SAM" id="MobiDB-lite"/>
    </source>
</evidence>
<feature type="region of interest" description="Disordered" evidence="1">
    <location>
        <begin position="96"/>
        <end position="142"/>
    </location>
</feature>
<evidence type="ECO:0000313" key="2">
    <source>
        <dbReference type="EMBL" id="EEP44821.1"/>
    </source>
</evidence>
<comment type="caution">
    <text evidence="2">The sequence shown here is derived from an EMBL/GenBank/DDBJ whole genome shotgun (WGS) entry which is preliminary data.</text>
</comment>
<proteinExistence type="predicted"/>
<name>C4F8E9_9ACTN</name>
<protein>
    <recommendedName>
        <fullName evidence="4">Lin1244/Lin1753-like N-terminal domain-containing protein</fullName>
    </recommendedName>
</protein>
<dbReference type="EMBL" id="ABXH02000005">
    <property type="protein sequence ID" value="EEP44821.1"/>
    <property type="molecule type" value="Genomic_DNA"/>
</dbReference>
<dbReference type="Proteomes" id="UP000003295">
    <property type="component" value="Unassembled WGS sequence"/>
</dbReference>
<dbReference type="STRING" id="521003.COLINT_02320"/>
<feature type="region of interest" description="Disordered" evidence="1">
    <location>
        <begin position="64"/>
        <end position="83"/>
    </location>
</feature>
<feature type="compositionally biased region" description="Basic residues" evidence="1">
    <location>
        <begin position="64"/>
        <end position="75"/>
    </location>
</feature>
<sequence length="207" mass="23559">MAEAFTVFEKFGDVCAELNEQDRKELIYAINMYGMFGEEVELPYMLRALFISLKEDIDNSKAMRLRGSKGGRPKSRPQVSEAVEQEVYELKKPVVSESREPLVSDDQAISESQSKPDQTSPVQSKPEVVKRKRFKPPTPQEADAYAAEWCRENGYDPSGFTGSKFVDFYASKGWVVGKSPMKDWKAAARNWIVKDCRKGARNEYSDF</sequence>
<dbReference type="eggNOG" id="ENOG5030J8C">
    <property type="taxonomic scope" value="Bacteria"/>
</dbReference>
<dbReference type="HOGENOM" id="CLU_106622_0_0_11"/>
<dbReference type="RefSeq" id="WP_006722564.1">
    <property type="nucleotide sequence ID" value="NZ_GG692710.1"/>
</dbReference>
<organism evidence="2 3">
    <name type="scientific">Collinsella intestinalis DSM 13280</name>
    <dbReference type="NCBI Taxonomy" id="521003"/>
    <lineage>
        <taxon>Bacteria</taxon>
        <taxon>Bacillati</taxon>
        <taxon>Actinomycetota</taxon>
        <taxon>Coriobacteriia</taxon>
        <taxon>Coriobacteriales</taxon>
        <taxon>Coriobacteriaceae</taxon>
        <taxon>Collinsella</taxon>
    </lineage>
</organism>
<reference evidence="2 3" key="1">
    <citation type="submission" date="2009-04" db="EMBL/GenBank/DDBJ databases">
        <authorList>
            <person name="Weinstock G."/>
            <person name="Sodergren E."/>
            <person name="Clifton S."/>
            <person name="Fulton L."/>
            <person name="Fulton B."/>
            <person name="Courtney L."/>
            <person name="Fronick C."/>
            <person name="Harrison M."/>
            <person name="Strong C."/>
            <person name="Farmer C."/>
            <person name="Delahaunty K."/>
            <person name="Markovic C."/>
            <person name="Hall O."/>
            <person name="Minx P."/>
            <person name="Tomlinson C."/>
            <person name="Mitreva M."/>
            <person name="Nelson J."/>
            <person name="Hou S."/>
            <person name="Wollam A."/>
            <person name="Pepin K.H."/>
            <person name="Johnson M."/>
            <person name="Bhonagiri V."/>
            <person name="Nash W.E."/>
            <person name="Warren W."/>
            <person name="Chinwalla A."/>
            <person name="Mardis E.R."/>
            <person name="Wilson R.K."/>
        </authorList>
    </citation>
    <scope>NUCLEOTIDE SEQUENCE [LARGE SCALE GENOMIC DNA]</scope>
    <source>
        <strain evidence="2 3">DSM 13280</strain>
    </source>
</reference>